<evidence type="ECO:0000313" key="13">
    <source>
        <dbReference type="Proteomes" id="UP000504635"/>
    </source>
</evidence>
<evidence type="ECO:0000256" key="3">
    <source>
        <dbReference type="ARBA" id="ARBA00011918"/>
    </source>
</evidence>
<evidence type="ECO:0000313" key="14">
    <source>
        <dbReference type="RefSeq" id="XP_030757274.1"/>
    </source>
</evidence>
<evidence type="ECO:0000256" key="5">
    <source>
        <dbReference type="ARBA" id="ARBA00022603"/>
    </source>
</evidence>
<keyword evidence="8" id="KW-0234">DNA repair</keyword>
<dbReference type="NCBIfam" id="TIGR00589">
    <property type="entry name" value="ogt"/>
    <property type="match status" value="1"/>
</dbReference>
<evidence type="ECO:0000256" key="2">
    <source>
        <dbReference type="ARBA" id="ARBA00008711"/>
    </source>
</evidence>
<comment type="catalytic activity">
    <reaction evidence="11">
        <text>a 6-O-methyl-2'-deoxyguanosine in DNA + L-cysteinyl-[protein] = S-methyl-L-cysteinyl-[protein] + a 2'-deoxyguanosine in DNA</text>
        <dbReference type="Rhea" id="RHEA:24000"/>
        <dbReference type="Rhea" id="RHEA-COMP:10131"/>
        <dbReference type="Rhea" id="RHEA-COMP:10132"/>
        <dbReference type="Rhea" id="RHEA-COMP:11367"/>
        <dbReference type="Rhea" id="RHEA-COMP:11368"/>
        <dbReference type="ChEBI" id="CHEBI:29950"/>
        <dbReference type="ChEBI" id="CHEBI:82612"/>
        <dbReference type="ChEBI" id="CHEBI:85445"/>
        <dbReference type="ChEBI" id="CHEBI:85448"/>
        <dbReference type="EC" id="2.1.1.63"/>
    </reaction>
</comment>
<accession>A0A6J2Y2X2</accession>
<name>A0A6J2Y2X2_SITOR</name>
<dbReference type="InParanoid" id="A0A6J2Y2X2"/>
<dbReference type="CDD" id="cd06445">
    <property type="entry name" value="ATase"/>
    <property type="match status" value="1"/>
</dbReference>
<dbReference type="GO" id="GO:0032259">
    <property type="term" value="P:methylation"/>
    <property type="evidence" value="ECO:0007669"/>
    <property type="project" value="UniProtKB-KW"/>
</dbReference>
<reference evidence="14" key="1">
    <citation type="submission" date="2025-08" db="UniProtKB">
        <authorList>
            <consortium name="RefSeq"/>
        </authorList>
    </citation>
    <scope>IDENTIFICATION</scope>
    <source>
        <tissue evidence="14">Gonads</tissue>
    </source>
</reference>
<dbReference type="PANTHER" id="PTHR10815:SF13">
    <property type="entry name" value="METHYLATED-DNA--PROTEIN-CYSTEINE METHYLTRANSFERASE"/>
    <property type="match status" value="1"/>
</dbReference>
<organism evidence="13 14">
    <name type="scientific">Sitophilus oryzae</name>
    <name type="common">Rice weevil</name>
    <name type="synonym">Curculio oryzae</name>
    <dbReference type="NCBI Taxonomy" id="7048"/>
    <lineage>
        <taxon>Eukaryota</taxon>
        <taxon>Metazoa</taxon>
        <taxon>Ecdysozoa</taxon>
        <taxon>Arthropoda</taxon>
        <taxon>Hexapoda</taxon>
        <taxon>Insecta</taxon>
        <taxon>Pterygota</taxon>
        <taxon>Neoptera</taxon>
        <taxon>Endopterygota</taxon>
        <taxon>Coleoptera</taxon>
        <taxon>Polyphaga</taxon>
        <taxon>Cucujiformia</taxon>
        <taxon>Curculionidae</taxon>
        <taxon>Dryophthorinae</taxon>
        <taxon>Sitophilus</taxon>
    </lineage>
</organism>
<proteinExistence type="inferred from homology"/>
<dbReference type="KEGG" id="soy:115883112"/>
<comment type="similarity">
    <text evidence="2">Belongs to the MGMT family.</text>
</comment>
<evidence type="ECO:0000256" key="9">
    <source>
        <dbReference type="ARBA" id="ARBA00030795"/>
    </source>
</evidence>
<keyword evidence="6" id="KW-0808">Transferase</keyword>
<evidence type="ECO:0000256" key="8">
    <source>
        <dbReference type="ARBA" id="ARBA00023204"/>
    </source>
</evidence>
<evidence type="ECO:0000256" key="11">
    <source>
        <dbReference type="ARBA" id="ARBA00049348"/>
    </source>
</evidence>
<dbReference type="SUPFAM" id="SSF46767">
    <property type="entry name" value="Methylated DNA-protein cysteine methyltransferase, C-terminal domain"/>
    <property type="match status" value="1"/>
</dbReference>
<dbReference type="AlphaFoldDB" id="A0A6J2Y2X2"/>
<dbReference type="RefSeq" id="XP_030757274.1">
    <property type="nucleotide sequence ID" value="XM_030901414.1"/>
</dbReference>
<evidence type="ECO:0000256" key="4">
    <source>
        <dbReference type="ARBA" id="ARBA00015377"/>
    </source>
</evidence>
<dbReference type="GO" id="GO:0003908">
    <property type="term" value="F:methylated-DNA-[protein]-cysteine S-methyltransferase activity"/>
    <property type="evidence" value="ECO:0007669"/>
    <property type="project" value="UniProtKB-EC"/>
</dbReference>
<evidence type="ECO:0000256" key="10">
    <source>
        <dbReference type="ARBA" id="ARBA00031621"/>
    </source>
</evidence>
<sequence length="174" mass="19567">MNLLDMEISSTRTIAKTDKYCEQTITYFCKESPLGKYFSAFYGDELCYLKFYDTDYQNCLGHLQKLYPDANLCSNNNFEIPPKLKILLKGSDFDVKVWKELLNIKKGKTLSYSDVAISIGNPKSVRAVGNAVGRNNIVYIVPCHRVIQKAGTLGGFGCGPHKKLKMLSYEGVNL</sequence>
<dbReference type="Proteomes" id="UP000504635">
    <property type="component" value="Unplaced"/>
</dbReference>
<keyword evidence="5" id="KW-0489">Methyltransferase</keyword>
<comment type="catalytic activity">
    <reaction evidence="1">
        <text>a 4-O-methyl-thymidine in DNA + L-cysteinyl-[protein] = a thymidine in DNA + S-methyl-L-cysteinyl-[protein]</text>
        <dbReference type="Rhea" id="RHEA:53428"/>
        <dbReference type="Rhea" id="RHEA-COMP:10131"/>
        <dbReference type="Rhea" id="RHEA-COMP:10132"/>
        <dbReference type="Rhea" id="RHEA-COMP:13555"/>
        <dbReference type="Rhea" id="RHEA-COMP:13556"/>
        <dbReference type="ChEBI" id="CHEBI:29950"/>
        <dbReference type="ChEBI" id="CHEBI:82612"/>
        <dbReference type="ChEBI" id="CHEBI:137386"/>
        <dbReference type="ChEBI" id="CHEBI:137387"/>
        <dbReference type="EC" id="2.1.1.63"/>
    </reaction>
</comment>
<feature type="domain" description="Methylated-DNA-[protein]-cysteine S-methyltransferase DNA binding" evidence="12">
    <location>
        <begin position="92"/>
        <end position="172"/>
    </location>
</feature>
<dbReference type="InterPro" id="IPR036631">
    <property type="entry name" value="MGMT_N_sf"/>
</dbReference>
<dbReference type="EC" id="2.1.1.63" evidence="3"/>
<evidence type="ECO:0000256" key="6">
    <source>
        <dbReference type="ARBA" id="ARBA00022679"/>
    </source>
</evidence>
<dbReference type="InterPro" id="IPR036388">
    <property type="entry name" value="WH-like_DNA-bd_sf"/>
</dbReference>
<dbReference type="SUPFAM" id="SSF53155">
    <property type="entry name" value="Methylated DNA-protein cysteine methyltransferase domain"/>
    <property type="match status" value="1"/>
</dbReference>
<dbReference type="PROSITE" id="PS00374">
    <property type="entry name" value="MGMT"/>
    <property type="match status" value="1"/>
</dbReference>
<gene>
    <name evidence="14" type="primary">LOC115883112</name>
</gene>
<dbReference type="InterPro" id="IPR001497">
    <property type="entry name" value="MethylDNA_cys_MeTrfase_AS"/>
</dbReference>
<dbReference type="Gene3D" id="1.10.10.10">
    <property type="entry name" value="Winged helix-like DNA-binding domain superfamily/Winged helix DNA-binding domain"/>
    <property type="match status" value="1"/>
</dbReference>
<dbReference type="GeneID" id="115883112"/>
<evidence type="ECO:0000256" key="7">
    <source>
        <dbReference type="ARBA" id="ARBA00022763"/>
    </source>
</evidence>
<evidence type="ECO:0000259" key="12">
    <source>
        <dbReference type="Pfam" id="PF01035"/>
    </source>
</evidence>
<protein>
    <recommendedName>
        <fullName evidence="4">Methylated-DNA--protein-cysteine methyltransferase</fullName>
        <ecNumber evidence="3">2.1.1.63</ecNumber>
    </recommendedName>
    <alternativeName>
        <fullName evidence="9">6-O-methylguanine-DNA methyltransferase</fullName>
    </alternativeName>
    <alternativeName>
        <fullName evidence="10">O-6-methylguanine-DNA-alkyltransferase</fullName>
    </alternativeName>
</protein>
<dbReference type="InterPro" id="IPR036217">
    <property type="entry name" value="MethylDNA_cys_MeTrfase_DNAb"/>
</dbReference>
<dbReference type="PANTHER" id="PTHR10815">
    <property type="entry name" value="METHYLATED-DNA--PROTEIN-CYSTEINE METHYLTRANSFERASE"/>
    <property type="match status" value="1"/>
</dbReference>
<dbReference type="OrthoDB" id="1907495at2759"/>
<evidence type="ECO:0000256" key="1">
    <source>
        <dbReference type="ARBA" id="ARBA00001286"/>
    </source>
</evidence>
<dbReference type="InterPro" id="IPR014048">
    <property type="entry name" value="MethylDNA_cys_MeTrfase_DNA-bd"/>
</dbReference>
<dbReference type="FunFam" id="1.10.10.10:FF:000214">
    <property type="entry name" value="Methylated-DNA--protein-cysteine methyltransferase"/>
    <property type="match status" value="1"/>
</dbReference>
<keyword evidence="13" id="KW-1185">Reference proteome</keyword>
<dbReference type="GO" id="GO:0006281">
    <property type="term" value="P:DNA repair"/>
    <property type="evidence" value="ECO:0007669"/>
    <property type="project" value="UniProtKB-KW"/>
</dbReference>
<dbReference type="Pfam" id="PF01035">
    <property type="entry name" value="DNA_binding_1"/>
    <property type="match status" value="1"/>
</dbReference>
<keyword evidence="7" id="KW-0227">DNA damage</keyword>